<dbReference type="EMBL" id="CADEAL010004347">
    <property type="protein sequence ID" value="CAB1457552.1"/>
    <property type="molecule type" value="Genomic_DNA"/>
</dbReference>
<sequence>DGLWDGRFCACDMTAEQSFCDRTERGMRIRSGRGGGKGMEEGEALSGDCTAMPKTG</sequence>
<name>A0A9N7VQV3_PLEPL</name>
<gene>
    <name evidence="2" type="ORF">PLEPLA_LOCUS45376</name>
</gene>
<organism evidence="2 3">
    <name type="scientific">Pleuronectes platessa</name>
    <name type="common">European plaice</name>
    <dbReference type="NCBI Taxonomy" id="8262"/>
    <lineage>
        <taxon>Eukaryota</taxon>
        <taxon>Metazoa</taxon>
        <taxon>Chordata</taxon>
        <taxon>Craniata</taxon>
        <taxon>Vertebrata</taxon>
        <taxon>Euteleostomi</taxon>
        <taxon>Actinopterygii</taxon>
        <taxon>Neopterygii</taxon>
        <taxon>Teleostei</taxon>
        <taxon>Neoteleostei</taxon>
        <taxon>Acanthomorphata</taxon>
        <taxon>Carangaria</taxon>
        <taxon>Pleuronectiformes</taxon>
        <taxon>Pleuronectoidei</taxon>
        <taxon>Pleuronectidae</taxon>
        <taxon>Pleuronectes</taxon>
    </lineage>
</organism>
<accession>A0A9N7VQV3</accession>
<keyword evidence="3" id="KW-1185">Reference proteome</keyword>
<protein>
    <submittedName>
        <fullName evidence="2">Uncharacterized protein</fullName>
    </submittedName>
</protein>
<dbReference type="AlphaFoldDB" id="A0A9N7VQV3"/>
<comment type="caution">
    <text evidence="2">The sequence shown here is derived from an EMBL/GenBank/DDBJ whole genome shotgun (WGS) entry which is preliminary data.</text>
</comment>
<evidence type="ECO:0000256" key="1">
    <source>
        <dbReference type="SAM" id="MobiDB-lite"/>
    </source>
</evidence>
<evidence type="ECO:0000313" key="2">
    <source>
        <dbReference type="EMBL" id="CAB1457552.1"/>
    </source>
</evidence>
<reference evidence="2" key="1">
    <citation type="submission" date="2020-03" db="EMBL/GenBank/DDBJ databases">
        <authorList>
            <person name="Weist P."/>
        </authorList>
    </citation>
    <scope>NUCLEOTIDE SEQUENCE</scope>
</reference>
<feature type="non-terminal residue" evidence="2">
    <location>
        <position position="56"/>
    </location>
</feature>
<dbReference type="Proteomes" id="UP001153269">
    <property type="component" value="Unassembled WGS sequence"/>
</dbReference>
<evidence type="ECO:0000313" key="3">
    <source>
        <dbReference type="Proteomes" id="UP001153269"/>
    </source>
</evidence>
<feature type="region of interest" description="Disordered" evidence="1">
    <location>
        <begin position="27"/>
        <end position="56"/>
    </location>
</feature>
<proteinExistence type="predicted"/>